<proteinExistence type="predicted"/>
<evidence type="ECO:0000313" key="1">
    <source>
        <dbReference type="EMBL" id="SUM31188.1"/>
    </source>
</evidence>
<protein>
    <submittedName>
        <fullName evidence="1">Acyl-CoA synthetase</fullName>
    </submittedName>
</protein>
<dbReference type="AlphaFoldDB" id="A0A380FAH6"/>
<dbReference type="SUPFAM" id="SSF56801">
    <property type="entry name" value="Acetyl-CoA synthetase-like"/>
    <property type="match status" value="1"/>
</dbReference>
<dbReference type="Proteomes" id="UP000255277">
    <property type="component" value="Unassembled WGS sequence"/>
</dbReference>
<name>A0A380FAH6_STAGA</name>
<evidence type="ECO:0000313" key="2">
    <source>
        <dbReference type="Proteomes" id="UP000255277"/>
    </source>
</evidence>
<sequence>MPEFNKKFTGMGHHIINGYGLTEAPLVMVNTPENSINKPGSIGKPINVLLISVS</sequence>
<gene>
    <name evidence="1" type="ORF">NCTC12195_00594</name>
</gene>
<reference evidence="1 2" key="1">
    <citation type="submission" date="2018-06" db="EMBL/GenBank/DDBJ databases">
        <authorList>
            <consortium name="Pathogen Informatics"/>
            <person name="Doyle S."/>
        </authorList>
    </citation>
    <scope>NUCLEOTIDE SEQUENCE [LARGE SCALE GENOMIC DNA]</scope>
    <source>
        <strain evidence="1 2">NCTC12195</strain>
    </source>
</reference>
<dbReference type="Gene3D" id="3.40.50.12780">
    <property type="entry name" value="N-terminal domain of ligase-like"/>
    <property type="match status" value="1"/>
</dbReference>
<accession>A0A380FAH6</accession>
<dbReference type="InterPro" id="IPR042099">
    <property type="entry name" value="ANL_N_sf"/>
</dbReference>
<dbReference type="EMBL" id="UHDK01000001">
    <property type="protein sequence ID" value="SUM31188.1"/>
    <property type="molecule type" value="Genomic_DNA"/>
</dbReference>
<organism evidence="1 2">
    <name type="scientific">Staphylococcus gallinarum</name>
    <dbReference type="NCBI Taxonomy" id="1293"/>
    <lineage>
        <taxon>Bacteria</taxon>
        <taxon>Bacillati</taxon>
        <taxon>Bacillota</taxon>
        <taxon>Bacilli</taxon>
        <taxon>Bacillales</taxon>
        <taxon>Staphylococcaceae</taxon>
        <taxon>Staphylococcus</taxon>
    </lineage>
</organism>